<organism evidence="2 3">
    <name type="scientific">Microbacterium gallinarum</name>
    <dbReference type="NCBI Taxonomy" id="2762209"/>
    <lineage>
        <taxon>Bacteria</taxon>
        <taxon>Bacillati</taxon>
        <taxon>Actinomycetota</taxon>
        <taxon>Actinomycetes</taxon>
        <taxon>Micrococcales</taxon>
        <taxon>Microbacteriaceae</taxon>
        <taxon>Microbacterium</taxon>
    </lineage>
</organism>
<dbReference type="RefSeq" id="WP_191765837.1">
    <property type="nucleotide sequence ID" value="NZ_JACSPM010000002.1"/>
</dbReference>
<keyword evidence="3" id="KW-1185">Reference proteome</keyword>
<feature type="compositionally biased region" description="Acidic residues" evidence="1">
    <location>
        <begin position="11"/>
        <end position="34"/>
    </location>
</feature>
<proteinExistence type="predicted"/>
<protein>
    <submittedName>
        <fullName evidence="2">Uncharacterized protein</fullName>
    </submittedName>
</protein>
<sequence length="49" mass="5213">MTDASLPPDEPGPEPDTTDAAEADDIDDELDAEDAPAMIEEDRVEETPA</sequence>
<reference evidence="2 3" key="1">
    <citation type="submission" date="2020-08" db="EMBL/GenBank/DDBJ databases">
        <title>A Genomic Blueprint of the Chicken Gut Microbiome.</title>
        <authorList>
            <person name="Gilroy R."/>
            <person name="Ravi A."/>
            <person name="Getino M."/>
            <person name="Pursley I."/>
            <person name="Horton D.L."/>
            <person name="Alikhan N.-F."/>
            <person name="Baker D."/>
            <person name="Gharbi K."/>
            <person name="Hall N."/>
            <person name="Watson M."/>
            <person name="Adriaenssens E.M."/>
            <person name="Foster-Nyarko E."/>
            <person name="Jarju S."/>
            <person name="Secka A."/>
            <person name="Antonio M."/>
            <person name="Oren A."/>
            <person name="Chaudhuri R."/>
            <person name="La Ragione R.M."/>
            <person name="Hildebrand F."/>
            <person name="Pallen M.J."/>
        </authorList>
    </citation>
    <scope>NUCLEOTIDE SEQUENCE [LARGE SCALE GENOMIC DNA]</scope>
    <source>
        <strain evidence="2 3">Sa1CUA4</strain>
    </source>
</reference>
<dbReference type="EMBL" id="JACSPM010000002">
    <property type="protein sequence ID" value="MBD8023499.1"/>
    <property type="molecule type" value="Genomic_DNA"/>
</dbReference>
<evidence type="ECO:0000256" key="1">
    <source>
        <dbReference type="SAM" id="MobiDB-lite"/>
    </source>
</evidence>
<feature type="region of interest" description="Disordered" evidence="1">
    <location>
        <begin position="1"/>
        <end position="49"/>
    </location>
</feature>
<name>A0ABR8X2M2_9MICO</name>
<evidence type="ECO:0000313" key="2">
    <source>
        <dbReference type="EMBL" id="MBD8023499.1"/>
    </source>
</evidence>
<accession>A0ABR8X2M2</accession>
<comment type="caution">
    <text evidence="2">The sequence shown here is derived from an EMBL/GenBank/DDBJ whole genome shotgun (WGS) entry which is preliminary data.</text>
</comment>
<gene>
    <name evidence="2" type="ORF">H9622_07845</name>
</gene>
<dbReference type="Proteomes" id="UP000602532">
    <property type="component" value="Unassembled WGS sequence"/>
</dbReference>
<evidence type="ECO:0000313" key="3">
    <source>
        <dbReference type="Proteomes" id="UP000602532"/>
    </source>
</evidence>